<dbReference type="Gene3D" id="1.25.40.10">
    <property type="entry name" value="Tetratricopeptide repeat domain"/>
    <property type="match status" value="1"/>
</dbReference>
<gene>
    <name evidence="2" type="ORF">PGLA2088_LOCUS29213</name>
</gene>
<dbReference type="InterPro" id="IPR011990">
    <property type="entry name" value="TPR-like_helical_dom_sf"/>
</dbReference>
<evidence type="ECO:0000256" key="1">
    <source>
        <dbReference type="SAM" id="MobiDB-lite"/>
    </source>
</evidence>
<accession>A0A813K8F2</accession>
<proteinExistence type="predicted"/>
<dbReference type="Proteomes" id="UP000626109">
    <property type="component" value="Unassembled WGS sequence"/>
</dbReference>
<evidence type="ECO:0000313" key="2">
    <source>
        <dbReference type="EMBL" id="CAE8695151.1"/>
    </source>
</evidence>
<comment type="caution">
    <text evidence="2">The sequence shown here is derived from an EMBL/GenBank/DDBJ whole genome shotgun (WGS) entry which is preliminary data.</text>
</comment>
<feature type="non-terminal residue" evidence="2">
    <location>
        <position position="1015"/>
    </location>
</feature>
<dbReference type="Gene3D" id="3.30.470.20">
    <property type="entry name" value="ATP-grasp fold, B domain"/>
    <property type="match status" value="1"/>
</dbReference>
<dbReference type="SMART" id="SM00028">
    <property type="entry name" value="TPR"/>
    <property type="match status" value="3"/>
</dbReference>
<organism evidence="2 3">
    <name type="scientific">Polarella glacialis</name>
    <name type="common">Dinoflagellate</name>
    <dbReference type="NCBI Taxonomy" id="89957"/>
    <lineage>
        <taxon>Eukaryota</taxon>
        <taxon>Sar</taxon>
        <taxon>Alveolata</taxon>
        <taxon>Dinophyceae</taxon>
        <taxon>Suessiales</taxon>
        <taxon>Suessiaceae</taxon>
        <taxon>Polarella</taxon>
    </lineage>
</organism>
<sequence>AWAHHCLLQCQALGDCGASGGSGQLFVDLVHMFEDASAYPDNYYRVADYLELLTQMYRMDPDLQAAPLYVCTSPLMCSLLRAAFEKPLLAYFGMQLHVNLDRQKDQLWLMHFKEMARDRCTNVMAVHNFAMQEQIRYATASQLEVVRPRALYAHAGVRLWRLRSVHDRPKSWDRARAAPLAQRRPQVLIFRSSYLHYSLFVPLLEAHQATVAAQFPLELRMVLKATDFIPFAEMRRFRAAVLFPWDPALMAFYELYSLAGPVVFLPKSAWIFKVQQQTGWIWSQPNGAVELASLAATRKNSRGSGGIQHPSPWWLPEDSRIEDVLHWYSYSDCQRLPHLQRFGSLAELFTLLLEDRVLRQAREGMRRHNRRSLGAGLRWYRDAAAWLLSGPESLVTHLSRAMLPDISNFPCAVHPNCAPFLGGRGSFAFSSGRSFSSKFLSPRNVRGRGGRLEALRASATFQAALALSGNGDWADASEAWQELLSNSQSDLSLQLRPHAHCALGDALQKLGRDSDAAAEFARASMEAPGFPTAALRLGAALRRLGRPREAAAAYRRVLRRPPGGGSRSASKEELAAACAGAATALLRLGLPSKASRLLRGWAQTAGPGSSSVTGSRGRPRSVSERSEQPMCLLLLAAATWLIGAGRSGKKNSAESAVLLSDGQEEDLILSLLVQAASSAAPSLAPLCQSLVWRRQQALSKHPRDKPHVGLQEDELLALASANRSALDAPQWAVLEDKCRLHELLCEVEDPRRLRFYWPTACGHGGHGSRVLEREAAEEAVKAIRHGDESGAVLMQQDVADCILLEGRRFTLRVYLVVVEDECTPARCCYLSSNGLVYRALEGSEVTNCSQSALKLRGSAQAAGAPPSPDLRWLEAQLAALPSELGGGPLAVEVLWRRLRRLARLLATTAEVALNEPMGELANSSVLAPLGIPKILGLDVILSRCSPSGSPGPWPWLLEVNRFPGLGLRSPSDACVKLPVVRDAWNLADTREAAGCWPVKLGCLEAPPVTGRRRRS</sequence>
<dbReference type="SUPFAM" id="SSF48452">
    <property type="entry name" value="TPR-like"/>
    <property type="match status" value="1"/>
</dbReference>
<evidence type="ECO:0000313" key="3">
    <source>
        <dbReference type="Proteomes" id="UP000626109"/>
    </source>
</evidence>
<name>A0A813K8F2_POLGL</name>
<dbReference type="AlphaFoldDB" id="A0A813K8F2"/>
<dbReference type="InterPro" id="IPR019734">
    <property type="entry name" value="TPR_rpt"/>
</dbReference>
<dbReference type="EMBL" id="CAJNNW010028205">
    <property type="protein sequence ID" value="CAE8695151.1"/>
    <property type="molecule type" value="Genomic_DNA"/>
</dbReference>
<reference evidence="2" key="1">
    <citation type="submission" date="2021-02" db="EMBL/GenBank/DDBJ databases">
        <authorList>
            <person name="Dougan E. K."/>
            <person name="Rhodes N."/>
            <person name="Thang M."/>
            <person name="Chan C."/>
        </authorList>
    </citation>
    <scope>NUCLEOTIDE SEQUENCE</scope>
</reference>
<feature type="region of interest" description="Disordered" evidence="1">
    <location>
        <begin position="601"/>
        <end position="624"/>
    </location>
</feature>
<protein>
    <submittedName>
        <fullName evidence="2">Uncharacterized protein</fullName>
    </submittedName>
</protein>